<accession>A0A517Y8V1</accession>
<dbReference type="KEGG" id="aagg:ETAA8_16520"/>
<organism evidence="2 3">
    <name type="scientific">Anatilimnocola aggregata</name>
    <dbReference type="NCBI Taxonomy" id="2528021"/>
    <lineage>
        <taxon>Bacteria</taxon>
        <taxon>Pseudomonadati</taxon>
        <taxon>Planctomycetota</taxon>
        <taxon>Planctomycetia</taxon>
        <taxon>Pirellulales</taxon>
        <taxon>Pirellulaceae</taxon>
        <taxon>Anatilimnocola</taxon>
    </lineage>
</organism>
<dbReference type="Proteomes" id="UP000315017">
    <property type="component" value="Chromosome"/>
</dbReference>
<sequence>MPSLRLDQTTLKLQMINAEKPQPRSSGAAQAAPWLTPRDTGRLAPLFARAICRANGRKSKGVRENTAKLLGPCVNNSWRLRSPDAHPHVAGTSSRSHVE</sequence>
<reference evidence="2 3" key="1">
    <citation type="submission" date="2019-02" db="EMBL/GenBank/DDBJ databases">
        <title>Deep-cultivation of Planctomycetes and their phenomic and genomic characterization uncovers novel biology.</title>
        <authorList>
            <person name="Wiegand S."/>
            <person name="Jogler M."/>
            <person name="Boedeker C."/>
            <person name="Pinto D."/>
            <person name="Vollmers J."/>
            <person name="Rivas-Marin E."/>
            <person name="Kohn T."/>
            <person name="Peeters S.H."/>
            <person name="Heuer A."/>
            <person name="Rast P."/>
            <person name="Oberbeckmann S."/>
            <person name="Bunk B."/>
            <person name="Jeske O."/>
            <person name="Meyerdierks A."/>
            <person name="Storesund J.E."/>
            <person name="Kallscheuer N."/>
            <person name="Luecker S."/>
            <person name="Lage O.M."/>
            <person name="Pohl T."/>
            <person name="Merkel B.J."/>
            <person name="Hornburger P."/>
            <person name="Mueller R.-W."/>
            <person name="Bruemmer F."/>
            <person name="Labrenz M."/>
            <person name="Spormann A.M."/>
            <person name="Op den Camp H."/>
            <person name="Overmann J."/>
            <person name="Amann R."/>
            <person name="Jetten M.S.M."/>
            <person name="Mascher T."/>
            <person name="Medema M.H."/>
            <person name="Devos D.P."/>
            <person name="Kaster A.-K."/>
            <person name="Ovreas L."/>
            <person name="Rohde M."/>
            <person name="Galperin M.Y."/>
            <person name="Jogler C."/>
        </authorList>
    </citation>
    <scope>NUCLEOTIDE SEQUENCE [LARGE SCALE GENOMIC DNA]</scope>
    <source>
        <strain evidence="2 3">ETA_A8</strain>
    </source>
</reference>
<evidence type="ECO:0000313" key="3">
    <source>
        <dbReference type="Proteomes" id="UP000315017"/>
    </source>
</evidence>
<keyword evidence="3" id="KW-1185">Reference proteome</keyword>
<dbReference type="EMBL" id="CP036274">
    <property type="protein sequence ID" value="QDU26572.1"/>
    <property type="molecule type" value="Genomic_DNA"/>
</dbReference>
<proteinExistence type="predicted"/>
<feature type="region of interest" description="Disordered" evidence="1">
    <location>
        <begin position="75"/>
        <end position="99"/>
    </location>
</feature>
<evidence type="ECO:0000256" key="1">
    <source>
        <dbReference type="SAM" id="MobiDB-lite"/>
    </source>
</evidence>
<evidence type="ECO:0000313" key="2">
    <source>
        <dbReference type="EMBL" id="QDU26572.1"/>
    </source>
</evidence>
<protein>
    <submittedName>
        <fullName evidence="2">Uncharacterized protein</fullName>
    </submittedName>
</protein>
<dbReference type="AlphaFoldDB" id="A0A517Y8V1"/>
<gene>
    <name evidence="2" type="ORF">ETAA8_16520</name>
</gene>
<name>A0A517Y8V1_9BACT</name>